<accession>A0ACC3T907</accession>
<protein>
    <submittedName>
        <fullName evidence="1">Serine esterase-domain-containing protein</fullName>
    </submittedName>
</protein>
<evidence type="ECO:0000313" key="1">
    <source>
        <dbReference type="EMBL" id="KAK9240423.1"/>
    </source>
</evidence>
<organism evidence="1 2">
    <name type="scientific">Lipomyces kononenkoae</name>
    <name type="common">Yeast</name>
    <dbReference type="NCBI Taxonomy" id="34357"/>
    <lineage>
        <taxon>Eukaryota</taxon>
        <taxon>Fungi</taxon>
        <taxon>Dikarya</taxon>
        <taxon>Ascomycota</taxon>
        <taxon>Saccharomycotina</taxon>
        <taxon>Lipomycetes</taxon>
        <taxon>Lipomycetales</taxon>
        <taxon>Lipomycetaceae</taxon>
        <taxon>Lipomyces</taxon>
    </lineage>
</organism>
<gene>
    <name evidence="1" type="ORF">V1525DRAFT_423688</name>
</gene>
<name>A0ACC3T907_LIPKO</name>
<dbReference type="Proteomes" id="UP001433508">
    <property type="component" value="Unassembled WGS sequence"/>
</dbReference>
<keyword evidence="2" id="KW-1185">Reference proteome</keyword>
<dbReference type="EMBL" id="MU971339">
    <property type="protein sequence ID" value="KAK9240423.1"/>
    <property type="molecule type" value="Genomic_DNA"/>
</dbReference>
<reference evidence="2" key="1">
    <citation type="journal article" date="2024" name="Front. Bioeng. Biotechnol.">
        <title>Genome-scale model development and genomic sequencing of the oleaginous clade Lipomyces.</title>
        <authorList>
            <person name="Czajka J.J."/>
            <person name="Han Y."/>
            <person name="Kim J."/>
            <person name="Mondo S.J."/>
            <person name="Hofstad B.A."/>
            <person name="Robles A."/>
            <person name="Haridas S."/>
            <person name="Riley R."/>
            <person name="LaButti K."/>
            <person name="Pangilinan J."/>
            <person name="Andreopoulos W."/>
            <person name="Lipzen A."/>
            <person name="Yan J."/>
            <person name="Wang M."/>
            <person name="Ng V."/>
            <person name="Grigoriev I.V."/>
            <person name="Spatafora J.W."/>
            <person name="Magnuson J.K."/>
            <person name="Baker S.E."/>
            <person name="Pomraning K.R."/>
        </authorList>
    </citation>
    <scope>NUCLEOTIDE SEQUENCE [LARGE SCALE GENOMIC DNA]</scope>
    <source>
        <strain evidence="2">CBS 7786</strain>
    </source>
</reference>
<sequence>MEQRSDHLLVLVHGLWGNASHFDYITRAIDQFYTYDDLAERRKARDVYVEEDDERTTHSDHEKDVLSIVESVKELRESGKLAKNSKYRKPYVLVTRSNEGYFTYDGIDMCGEKVADEIEQALESYERLNIPINKISVVGYSLGGLMARYAIGILYQKGIFKKITPVNFTTFCTPHVGVRAPGKDLPTTLFNTLVPRTISATGRQLFMLDKFSTSSMPLLCFLADKSSIFYHALTLFPNRSLYANIANDRRTSWFTAAISHTDPFLDLHNVVLNPLPGYGPTILDVANPVTRKNISDMQQHITYSAHDPLSDVSGGGLTVGVRARAKQLSILPGLCKSLIVMIINLCFISPVWVLAFLISGTIQTFYSSRRLREFHTRKKGRLGLDEFRLLRLDEQVEDVVDTVLGDFIPYSISHSLVDNLVCESSDDDDDDGSDSEEAKGPRHYHVEPLDLTDDQNKMIRSLNSLEWHKFPVQITKTKAAHAAVIVRHMDWKGMEEGEVVICHWLNEILQV</sequence>
<evidence type="ECO:0000313" key="2">
    <source>
        <dbReference type="Proteomes" id="UP001433508"/>
    </source>
</evidence>
<comment type="caution">
    <text evidence="1">The sequence shown here is derived from an EMBL/GenBank/DDBJ whole genome shotgun (WGS) entry which is preliminary data.</text>
</comment>
<proteinExistence type="predicted"/>